<sequence>MGNKVMTFVVLMLVMCYGVSVAVGYTGDQDEGWRRGTEKEEDWREEQESGGRRRPEEEEGHYPESGGEESEEGWFLLPQAKQVVKTAAGEMRVVMSARSRVVDKPMHIGFITMEPKSLFIPHYLDSNLILFVRRGEVKVGLIYKDELGERRLKTGDVYRIPAGSPFYLVNTGEGQRVHIICSIDTSESLGMGLQSFFIGGGSNPQSIIAGFDHEILANAFNLKQQDRLQEMKRMFDIQQDDHQDKSETWSWRKLLNSVFGADSNENKRRRDDYDKGKGKGKPPDSYNLYDRKPDFRNDYGWSMQLDDSDYSPLKHSGIGVYLVNLTAGSMMAPHVNPRATEYGTVLRGSGTLQIVFPNGTQAMNANIEEGDVFWVPRYFPFCQIASRTGPLEFFGFTTSARKNRPQILVGAASVLQELKGPELAAAFGVTEDRLRRFVDAQREAVILPTAQAAPPYKEERKPPKEEEEERRQQHPEEGERREDERREGERRGDAGRGEERREGERRGDAGRGEERREDDRKEV</sequence>
<evidence type="ECO:0000259" key="3">
    <source>
        <dbReference type="SMART" id="SM00835"/>
    </source>
</evidence>
<dbReference type="SUPFAM" id="SSF51182">
    <property type="entry name" value="RmlC-like cupins"/>
    <property type="match status" value="1"/>
</dbReference>
<accession>A0A540LX30</accession>
<dbReference type="AlphaFoldDB" id="A0A540LX30"/>
<dbReference type="STRING" id="106549.A0A540LX30"/>
<dbReference type="CDD" id="cd02244">
    <property type="entry name" value="cupin_7S_vicilin-like_N"/>
    <property type="match status" value="1"/>
</dbReference>
<dbReference type="EMBL" id="VIEB01000433">
    <property type="protein sequence ID" value="TQD91061.1"/>
    <property type="molecule type" value="Genomic_DNA"/>
</dbReference>
<dbReference type="InterPro" id="IPR011051">
    <property type="entry name" value="RmlC_Cupin_sf"/>
</dbReference>
<dbReference type="SMART" id="SM00835">
    <property type="entry name" value="Cupin_1"/>
    <property type="match status" value="2"/>
</dbReference>
<feature type="compositionally biased region" description="Basic and acidic residues" evidence="1">
    <location>
        <begin position="265"/>
        <end position="277"/>
    </location>
</feature>
<dbReference type="CDD" id="cd02245">
    <property type="entry name" value="cupin_7S_vicilin-like_C"/>
    <property type="match status" value="1"/>
</dbReference>
<evidence type="ECO:0000256" key="1">
    <source>
        <dbReference type="SAM" id="MobiDB-lite"/>
    </source>
</evidence>
<comment type="caution">
    <text evidence="4">The sequence shown here is derived from an EMBL/GenBank/DDBJ whole genome shotgun (WGS) entry which is preliminary data.</text>
</comment>
<evidence type="ECO:0000313" key="4">
    <source>
        <dbReference type="EMBL" id="TQD91061.1"/>
    </source>
</evidence>
<dbReference type="InterPro" id="IPR006045">
    <property type="entry name" value="Cupin_1"/>
</dbReference>
<name>A0A540LX30_MALBA</name>
<feature type="signal peptide" evidence="2">
    <location>
        <begin position="1"/>
        <end position="22"/>
    </location>
</feature>
<feature type="domain" description="Cupin type-1" evidence="3">
    <location>
        <begin position="286"/>
        <end position="435"/>
    </location>
</feature>
<feature type="domain" description="Cupin type-1" evidence="3">
    <location>
        <begin position="75"/>
        <end position="228"/>
    </location>
</feature>
<dbReference type="InterPro" id="IPR050253">
    <property type="entry name" value="Seed_Storage-Functional"/>
</dbReference>
<protein>
    <recommendedName>
        <fullName evidence="3">Cupin type-1 domain-containing protein</fullName>
    </recommendedName>
</protein>
<feature type="region of interest" description="Disordered" evidence="1">
    <location>
        <begin position="265"/>
        <end position="291"/>
    </location>
</feature>
<dbReference type="Proteomes" id="UP000315295">
    <property type="component" value="Unassembled WGS sequence"/>
</dbReference>
<keyword evidence="2" id="KW-0732">Signal</keyword>
<dbReference type="PANTHER" id="PTHR31189:SF2">
    <property type="entry name" value="RMLC-LIKE CUPINS SUPERFAMILY PROTEIN"/>
    <property type="match status" value="1"/>
</dbReference>
<proteinExistence type="predicted"/>
<organism evidence="4 5">
    <name type="scientific">Malus baccata</name>
    <name type="common">Siberian crab apple</name>
    <name type="synonym">Pyrus baccata</name>
    <dbReference type="NCBI Taxonomy" id="106549"/>
    <lineage>
        <taxon>Eukaryota</taxon>
        <taxon>Viridiplantae</taxon>
        <taxon>Streptophyta</taxon>
        <taxon>Embryophyta</taxon>
        <taxon>Tracheophyta</taxon>
        <taxon>Spermatophyta</taxon>
        <taxon>Magnoliopsida</taxon>
        <taxon>eudicotyledons</taxon>
        <taxon>Gunneridae</taxon>
        <taxon>Pentapetalae</taxon>
        <taxon>rosids</taxon>
        <taxon>fabids</taxon>
        <taxon>Rosales</taxon>
        <taxon>Rosaceae</taxon>
        <taxon>Amygdaloideae</taxon>
        <taxon>Maleae</taxon>
        <taxon>Malus</taxon>
    </lineage>
</organism>
<dbReference type="PANTHER" id="PTHR31189">
    <property type="entry name" value="OS03G0336100 PROTEIN-RELATED"/>
    <property type="match status" value="1"/>
</dbReference>
<gene>
    <name evidence="4" type="ORF">C1H46_023345</name>
</gene>
<dbReference type="Pfam" id="PF00190">
    <property type="entry name" value="Cupin_1"/>
    <property type="match status" value="2"/>
</dbReference>
<dbReference type="InterPro" id="IPR014710">
    <property type="entry name" value="RmlC-like_jellyroll"/>
</dbReference>
<feature type="region of interest" description="Disordered" evidence="1">
    <location>
        <begin position="446"/>
        <end position="523"/>
    </location>
</feature>
<evidence type="ECO:0000256" key="2">
    <source>
        <dbReference type="SAM" id="SignalP"/>
    </source>
</evidence>
<feature type="compositionally biased region" description="Basic and acidic residues" evidence="1">
    <location>
        <begin position="31"/>
        <end position="62"/>
    </location>
</feature>
<dbReference type="Gene3D" id="2.60.120.10">
    <property type="entry name" value="Jelly Rolls"/>
    <property type="match status" value="2"/>
</dbReference>
<reference evidence="4 5" key="1">
    <citation type="journal article" date="2019" name="G3 (Bethesda)">
        <title>Sequencing of a Wild Apple (Malus baccata) Genome Unravels the Differences Between Cultivated and Wild Apple Species Regarding Disease Resistance and Cold Tolerance.</title>
        <authorList>
            <person name="Chen X."/>
        </authorList>
    </citation>
    <scope>NUCLEOTIDE SEQUENCE [LARGE SCALE GENOMIC DNA]</scope>
    <source>
        <strain evidence="5">cv. Shandingzi</strain>
        <tissue evidence="4">Leaves</tissue>
    </source>
</reference>
<keyword evidence="5" id="KW-1185">Reference proteome</keyword>
<evidence type="ECO:0000313" key="5">
    <source>
        <dbReference type="Proteomes" id="UP000315295"/>
    </source>
</evidence>
<feature type="compositionally biased region" description="Basic and acidic residues" evidence="1">
    <location>
        <begin position="456"/>
        <end position="523"/>
    </location>
</feature>
<feature type="chain" id="PRO_5022115755" description="Cupin type-1 domain-containing protein" evidence="2">
    <location>
        <begin position="23"/>
        <end position="523"/>
    </location>
</feature>
<feature type="region of interest" description="Disordered" evidence="1">
    <location>
        <begin position="28"/>
        <end position="72"/>
    </location>
</feature>